<dbReference type="RefSeq" id="WP_134433799.1">
    <property type="nucleotide sequence ID" value="NZ_CP038029.1"/>
</dbReference>
<sequence>MAASTFHLATLHRGRYMIFLLVGVCVVTAIVSRLPLQEIVKILVVLISLPILLYLSTKLSQNPSQWTVDSETLHVRFSDKKEESILLSEIKYLRNVPRSGGNLLMFFMQQGKGTKRFWRNKLFQADDDLNALIHALKQQNVEYYYM</sequence>
<dbReference type="OrthoDB" id="709628at2"/>
<accession>A0A1X7K7L9</accession>
<evidence type="ECO:0000313" key="2">
    <source>
        <dbReference type="Proteomes" id="UP000192980"/>
    </source>
</evidence>
<reference evidence="1 2" key="1">
    <citation type="submission" date="2017-04" db="EMBL/GenBank/DDBJ databases">
        <authorList>
            <person name="Afonso C.L."/>
            <person name="Miller P.J."/>
            <person name="Scott M.A."/>
            <person name="Spackman E."/>
            <person name="Goraichik I."/>
            <person name="Dimitrov K.M."/>
            <person name="Suarez D.L."/>
            <person name="Swayne D.E."/>
        </authorList>
    </citation>
    <scope>NUCLEOTIDE SEQUENCE [LARGE SCALE GENOMIC DNA]</scope>
    <source>
        <strain evidence="1 2">DSM 22418</strain>
    </source>
</reference>
<proteinExistence type="predicted"/>
<protein>
    <submittedName>
        <fullName evidence="1">Uncharacterized protein</fullName>
    </submittedName>
</protein>
<gene>
    <name evidence="1" type="ORF">SAMN05660862_2616</name>
</gene>
<name>A0A1X7K7L9_9SPHI</name>
<dbReference type="EMBL" id="FXAU01000004">
    <property type="protein sequence ID" value="SMG36391.1"/>
    <property type="molecule type" value="Genomic_DNA"/>
</dbReference>
<keyword evidence="2" id="KW-1185">Reference proteome</keyword>
<evidence type="ECO:0000313" key="1">
    <source>
        <dbReference type="EMBL" id="SMG36391.1"/>
    </source>
</evidence>
<dbReference type="Proteomes" id="UP000192980">
    <property type="component" value="Unassembled WGS sequence"/>
</dbReference>
<organism evidence="1 2">
    <name type="scientific">Sphingobacterium psychroaquaticum</name>
    <dbReference type="NCBI Taxonomy" id="561061"/>
    <lineage>
        <taxon>Bacteria</taxon>
        <taxon>Pseudomonadati</taxon>
        <taxon>Bacteroidota</taxon>
        <taxon>Sphingobacteriia</taxon>
        <taxon>Sphingobacteriales</taxon>
        <taxon>Sphingobacteriaceae</taxon>
        <taxon>Sphingobacterium</taxon>
    </lineage>
</organism>
<dbReference type="STRING" id="561061.SAMN05660862_2616"/>
<dbReference type="AlphaFoldDB" id="A0A1X7K7L9"/>